<keyword evidence="2" id="KW-1185">Reference proteome</keyword>
<gene>
    <name evidence="1" type="ORF">C667_00265</name>
</gene>
<sequence length="147" mass="16378">MTSISSANQQPLALPAQAGMRPSRARVAILSYIAARPNEFCRFDTLIQYMMLERHGVSITSVYRLMGELHQQGLLERCRDNQGKFAYRWCRTNATLREIEFTDAAGGTLCRVRDASLLNDLDRVALAEGVTLSSPAWRIVTTSLAQG</sequence>
<dbReference type="Gene3D" id="1.10.10.10">
    <property type="entry name" value="Winged helix-like DNA-binding domain superfamily/Winged helix DNA-binding domain"/>
    <property type="match status" value="1"/>
</dbReference>
<protein>
    <submittedName>
        <fullName evidence="1">Uncharacterized protein</fullName>
    </submittedName>
</protein>
<dbReference type="Pfam" id="PF01475">
    <property type="entry name" value="FUR"/>
    <property type="match status" value="1"/>
</dbReference>
<dbReference type="RefSeq" id="WP_004354822.1">
    <property type="nucleotide sequence ID" value="NZ_AMXF01000001.1"/>
</dbReference>
<dbReference type="InterPro" id="IPR036388">
    <property type="entry name" value="WH-like_DNA-bd_sf"/>
</dbReference>
<evidence type="ECO:0000313" key="1">
    <source>
        <dbReference type="EMBL" id="ENO99047.1"/>
    </source>
</evidence>
<dbReference type="InterPro" id="IPR036390">
    <property type="entry name" value="WH_DNA-bd_sf"/>
</dbReference>
<dbReference type="EMBL" id="AMXF01000001">
    <property type="protein sequence ID" value="ENO99047.1"/>
    <property type="molecule type" value="Genomic_DNA"/>
</dbReference>
<proteinExistence type="predicted"/>
<reference evidence="1 2" key="1">
    <citation type="submission" date="2012-09" db="EMBL/GenBank/DDBJ databases">
        <title>Draft Genome Sequences of 6 Strains from Genus Thauera.</title>
        <authorList>
            <person name="Liu B."/>
            <person name="Shapleigh J.P."/>
            <person name="Frostegard A.H."/>
        </authorList>
    </citation>
    <scope>NUCLEOTIDE SEQUENCE [LARGE SCALE GENOMIC DNA]</scope>
    <source>
        <strain evidence="1 2">B4P</strain>
    </source>
</reference>
<dbReference type="AlphaFoldDB" id="N6ZX46"/>
<dbReference type="InterPro" id="IPR002481">
    <property type="entry name" value="FUR"/>
</dbReference>
<dbReference type="SUPFAM" id="SSF46785">
    <property type="entry name" value="Winged helix' DNA-binding domain"/>
    <property type="match status" value="1"/>
</dbReference>
<comment type="caution">
    <text evidence="1">The sequence shown here is derived from an EMBL/GenBank/DDBJ whole genome shotgun (WGS) entry which is preliminary data.</text>
</comment>
<name>N6ZX46_9RHOO</name>
<dbReference type="GO" id="GO:0003700">
    <property type="term" value="F:DNA-binding transcription factor activity"/>
    <property type="evidence" value="ECO:0007669"/>
    <property type="project" value="InterPro"/>
</dbReference>
<accession>N6ZX46</accession>
<evidence type="ECO:0000313" key="2">
    <source>
        <dbReference type="Proteomes" id="UP000013047"/>
    </source>
</evidence>
<organism evidence="1 2">
    <name type="scientific">Thauera phenylacetica B4P</name>
    <dbReference type="NCBI Taxonomy" id="1234382"/>
    <lineage>
        <taxon>Bacteria</taxon>
        <taxon>Pseudomonadati</taxon>
        <taxon>Pseudomonadota</taxon>
        <taxon>Betaproteobacteria</taxon>
        <taxon>Rhodocyclales</taxon>
        <taxon>Zoogloeaceae</taxon>
        <taxon>Thauera</taxon>
    </lineage>
</organism>
<dbReference type="Proteomes" id="UP000013047">
    <property type="component" value="Unassembled WGS sequence"/>
</dbReference>